<dbReference type="Pfam" id="PF05970">
    <property type="entry name" value="PIF1"/>
    <property type="match status" value="1"/>
</dbReference>
<dbReference type="SUPFAM" id="SSF52540">
    <property type="entry name" value="P-loop containing nucleoside triphosphate hydrolases"/>
    <property type="match status" value="2"/>
</dbReference>
<dbReference type="Gene3D" id="3.40.50.300">
    <property type="entry name" value="P-loop containing nucleotide triphosphate hydrolases"/>
    <property type="match status" value="2"/>
</dbReference>
<dbReference type="InterPro" id="IPR051055">
    <property type="entry name" value="PIF1_helicase"/>
</dbReference>
<dbReference type="SMART" id="SM00382">
    <property type="entry name" value="AAA"/>
    <property type="match status" value="1"/>
</dbReference>
<dbReference type="InterPro" id="IPR027417">
    <property type="entry name" value="P-loop_NTPase"/>
</dbReference>
<dbReference type="PANTHER" id="PTHR47642">
    <property type="entry name" value="ATP-DEPENDENT DNA HELICASE"/>
    <property type="match status" value="1"/>
</dbReference>
<reference evidence="2" key="1">
    <citation type="submission" date="2020-05" db="EMBL/GenBank/DDBJ databases">
        <authorList>
            <person name="Chiriac C."/>
            <person name="Salcher M."/>
            <person name="Ghai R."/>
            <person name="Kavagutti S V."/>
        </authorList>
    </citation>
    <scope>NUCLEOTIDE SEQUENCE</scope>
</reference>
<dbReference type="CDD" id="cd18809">
    <property type="entry name" value="SF1_C_RecD"/>
    <property type="match status" value="1"/>
</dbReference>
<evidence type="ECO:0000313" key="2">
    <source>
        <dbReference type="EMBL" id="CAB4341483.1"/>
    </source>
</evidence>
<dbReference type="InterPro" id="IPR003593">
    <property type="entry name" value="AAA+_ATPase"/>
</dbReference>
<protein>
    <submittedName>
        <fullName evidence="2">Unannotated protein</fullName>
    </submittedName>
</protein>
<dbReference type="GO" id="GO:0003678">
    <property type="term" value="F:DNA helicase activity"/>
    <property type="evidence" value="ECO:0007669"/>
    <property type="project" value="InterPro"/>
</dbReference>
<feature type="domain" description="AAA+ ATPase" evidence="1">
    <location>
        <begin position="36"/>
        <end position="180"/>
    </location>
</feature>
<dbReference type="InterPro" id="IPR027785">
    <property type="entry name" value="UvrD-like_helicase_C"/>
</dbReference>
<dbReference type="AlphaFoldDB" id="A0A6J5ZPP5"/>
<organism evidence="2">
    <name type="scientific">freshwater metagenome</name>
    <dbReference type="NCBI Taxonomy" id="449393"/>
    <lineage>
        <taxon>unclassified sequences</taxon>
        <taxon>metagenomes</taxon>
        <taxon>ecological metagenomes</taxon>
    </lineage>
</organism>
<sequence>MTPTESETLKQVQTLVLPKNFEISPEMQSAITAVSRGKSLFITGRAGTGKSTLLTYLQEEVLKSNYVVVAPTGVAALNVNGSTIHKFFGFLPDITFQHIEGSEYHPRSQKIMKNLKTLIIDEISMVRADLLDCVDKALRKFGPNPAKSFGGVQVIFVGDLFQLSPIVAESEKEFLYTHYETPFFFSSHGYQNTQIDKVVLKKVYRQSEIEFLEILNGIRINQTTPQTLDLLNTRVLPDFKPSKDTFFITLVATNAMANTINHRELENLKGEVHKSSAHITGALSKSEYPAELEINFKVGSQIMMLNNDAENRWVNGTLATIEAINLEDTQKDPHIVIKVASSEERYSVSKHMWDVKRPRSEGKVLVYDTIGTFSQFPFMLAWAITIHKSQGKTFENVIIDLAAKAFAAGQLYVALSRCTTLGGIVLRQPIDSSQVILDERVMDFHFEDI</sequence>
<dbReference type="GO" id="GO:0000723">
    <property type="term" value="P:telomere maintenance"/>
    <property type="evidence" value="ECO:0007669"/>
    <property type="project" value="InterPro"/>
</dbReference>
<dbReference type="FunFam" id="3.40.50.300:FF:001498">
    <property type="entry name" value="ATP-dependent DNA helicase"/>
    <property type="match status" value="1"/>
</dbReference>
<dbReference type="PANTHER" id="PTHR47642:SF7">
    <property type="entry name" value="ATP-DEPENDENT DNA HELICASE PIF1"/>
    <property type="match status" value="1"/>
</dbReference>
<dbReference type="InterPro" id="IPR010285">
    <property type="entry name" value="DNA_helicase_pif1-like_DEAD"/>
</dbReference>
<accession>A0A6J5ZPP5</accession>
<dbReference type="EMBL" id="CAESAK010000136">
    <property type="protein sequence ID" value="CAB4341483.1"/>
    <property type="molecule type" value="Genomic_DNA"/>
</dbReference>
<dbReference type="GO" id="GO:0006281">
    <property type="term" value="P:DNA repair"/>
    <property type="evidence" value="ECO:0007669"/>
    <property type="project" value="InterPro"/>
</dbReference>
<proteinExistence type="predicted"/>
<name>A0A6J5ZPP5_9ZZZZ</name>
<dbReference type="Pfam" id="PF13538">
    <property type="entry name" value="UvrD_C_2"/>
    <property type="match status" value="1"/>
</dbReference>
<gene>
    <name evidence="2" type="ORF">UFOPK3775_00948</name>
</gene>
<evidence type="ECO:0000259" key="1">
    <source>
        <dbReference type="SMART" id="SM00382"/>
    </source>
</evidence>